<gene>
    <name evidence="2" type="ORF">JW592_32360</name>
</gene>
<dbReference type="InterPro" id="IPR039365">
    <property type="entry name" value="IS701-like"/>
</dbReference>
<dbReference type="NCBIfam" id="NF033540">
    <property type="entry name" value="transpos_IS701"/>
    <property type="match status" value="1"/>
</dbReference>
<comment type="caution">
    <text evidence="2">The sequence shown here is derived from an EMBL/GenBank/DDBJ whole genome shotgun (WGS) entry which is preliminary data.</text>
</comment>
<proteinExistence type="predicted"/>
<evidence type="ECO:0000313" key="3">
    <source>
        <dbReference type="Proteomes" id="UP001518976"/>
    </source>
</evidence>
<dbReference type="Proteomes" id="UP001518976">
    <property type="component" value="Unassembled WGS sequence"/>
</dbReference>
<evidence type="ECO:0000259" key="1">
    <source>
        <dbReference type="Pfam" id="PF13546"/>
    </source>
</evidence>
<dbReference type="PANTHER" id="PTHR33627:SF1">
    <property type="entry name" value="TRANSPOSASE"/>
    <property type="match status" value="1"/>
</dbReference>
<name>A0ABS3X453_9ACTN</name>
<dbReference type="InterPro" id="IPR012337">
    <property type="entry name" value="RNaseH-like_sf"/>
</dbReference>
<dbReference type="PANTHER" id="PTHR33627">
    <property type="entry name" value="TRANSPOSASE"/>
    <property type="match status" value="1"/>
</dbReference>
<accession>A0ABS3X453</accession>
<feature type="domain" description="Transposase IS701-like DDE" evidence="1">
    <location>
        <begin position="20"/>
        <end position="233"/>
    </location>
</feature>
<organism evidence="2 3">
    <name type="scientific">Streptomyces spirodelae</name>
    <dbReference type="NCBI Taxonomy" id="2812904"/>
    <lineage>
        <taxon>Bacteria</taxon>
        <taxon>Bacillati</taxon>
        <taxon>Actinomycetota</taxon>
        <taxon>Actinomycetes</taxon>
        <taxon>Kitasatosporales</taxon>
        <taxon>Streptomycetaceae</taxon>
        <taxon>Streptomyces</taxon>
    </lineage>
</organism>
<keyword evidence="3" id="KW-1185">Reference proteome</keyword>
<protein>
    <submittedName>
        <fullName evidence="2">IS701 family transposase</fullName>
    </submittedName>
</protein>
<reference evidence="2 3" key="1">
    <citation type="submission" date="2021-02" db="EMBL/GenBank/DDBJ databases">
        <title>Streptomyces spirodelae sp. nov., isolated from duckweed.</title>
        <authorList>
            <person name="Saimee Y."/>
            <person name="Duangmal K."/>
        </authorList>
    </citation>
    <scope>NUCLEOTIDE SEQUENCE [LARGE SCALE GENOMIC DNA]</scope>
    <source>
        <strain evidence="2 3">DW4-2</strain>
    </source>
</reference>
<dbReference type="InterPro" id="IPR038721">
    <property type="entry name" value="IS701-like_DDE_dom"/>
</dbReference>
<dbReference type="EMBL" id="JAFFZN010000067">
    <property type="protein sequence ID" value="MBO8190104.1"/>
    <property type="molecule type" value="Genomic_DNA"/>
</dbReference>
<dbReference type="Pfam" id="PF13546">
    <property type="entry name" value="DDE_5"/>
    <property type="match status" value="1"/>
</dbReference>
<sequence length="386" mass="43418">MLGEITDGWSGAFGDFVARFAGRFGRVESRRRMVSYLRGLLSETERKNGWTLAEAVGDGGPQGMQRLLNHYLWDADAMRDDVRDAVVEHLGDSERGILILDETGFLKKGLRSAGVARQYSGTAGRIENSQVGVFLAYGSGKGRALIDRELYLPKEWTSDRERCRSAGIGDDVEFTTKPDLGLRMLKRAVEAGIPFEWVTADELYGQTSRIRVWLEEHDIPHVLAVPKSQMVMTMEFFGQARAHKLIGELSAETWARVSCGDGAHGPREYDWAAAAIRPWRREGWDHWLLARRSTTDPTDIAYYICFCPAGTSLEDLVRIAGSRWMVEECFQTAKNETGLDHYQVRGYTAWYRHITLSMAALAFLAVLRVEVKKGIQKPATTDLSYP</sequence>
<evidence type="ECO:0000313" key="2">
    <source>
        <dbReference type="EMBL" id="MBO8190104.1"/>
    </source>
</evidence>
<dbReference type="SUPFAM" id="SSF53098">
    <property type="entry name" value="Ribonuclease H-like"/>
    <property type="match status" value="1"/>
</dbReference>